<dbReference type="Gene3D" id="1.20.140.10">
    <property type="entry name" value="Butyryl-CoA Dehydrogenase, subunit A, domain 3"/>
    <property type="match status" value="1"/>
</dbReference>
<dbReference type="Proteomes" id="UP000616114">
    <property type="component" value="Unassembled WGS sequence"/>
</dbReference>
<comment type="caution">
    <text evidence="1">The sequence shown here is derived from an EMBL/GenBank/DDBJ whole genome shotgun (WGS) entry which is preliminary data.</text>
</comment>
<organism evidence="1 2">
    <name type="scientific">Sediminivirga luteola</name>
    <dbReference type="NCBI Taxonomy" id="1774748"/>
    <lineage>
        <taxon>Bacteria</taxon>
        <taxon>Bacillati</taxon>
        <taxon>Actinomycetota</taxon>
        <taxon>Actinomycetes</taxon>
        <taxon>Micrococcales</taxon>
        <taxon>Brevibacteriaceae</taxon>
        <taxon>Sediminivirga</taxon>
    </lineage>
</organism>
<accession>A0A8J2XK20</accession>
<gene>
    <name evidence="1" type="ORF">GCM10011333_11360</name>
</gene>
<reference evidence="1" key="2">
    <citation type="submission" date="2020-09" db="EMBL/GenBank/DDBJ databases">
        <authorList>
            <person name="Sun Q."/>
            <person name="Zhou Y."/>
        </authorList>
    </citation>
    <scope>NUCLEOTIDE SEQUENCE</scope>
    <source>
        <strain evidence="1">CGMCC 1.12785</strain>
    </source>
</reference>
<evidence type="ECO:0000313" key="1">
    <source>
        <dbReference type="EMBL" id="GGA10376.1"/>
    </source>
</evidence>
<proteinExistence type="predicted"/>
<name>A0A8J2XK20_9MICO</name>
<evidence type="ECO:0000313" key="2">
    <source>
        <dbReference type="Proteomes" id="UP000616114"/>
    </source>
</evidence>
<keyword evidence="2" id="KW-1185">Reference proteome</keyword>
<protein>
    <submittedName>
        <fullName evidence="1">Uncharacterized protein</fullName>
    </submittedName>
</protein>
<dbReference type="AlphaFoldDB" id="A0A8J2XK20"/>
<dbReference type="EMBL" id="BMFY01000004">
    <property type="protein sequence ID" value="GGA10376.1"/>
    <property type="molecule type" value="Genomic_DNA"/>
</dbReference>
<dbReference type="RefSeq" id="WP_188549966.1">
    <property type="nucleotide sequence ID" value="NZ_BMFY01000004.1"/>
</dbReference>
<sequence>MPDLVIPVVDPAAPDWEERIRRWADDAAASLGAGGWTEDSQDPEDRQGRIASLLCLAVLIESSARIGAAATASRPRSIRQGNTARIADDPQMRQLVAGSRAEAALAGAAVRAVLAGHAPVEEVLVAVAGISERLTTELFDTLGASATLEEKGLHRLWLAHQRWTACAGLAAARDRVAASVLDPS</sequence>
<reference evidence="1" key="1">
    <citation type="journal article" date="2014" name="Int. J. Syst. Evol. Microbiol.">
        <title>Complete genome sequence of Corynebacterium casei LMG S-19264T (=DSM 44701T), isolated from a smear-ripened cheese.</title>
        <authorList>
            <consortium name="US DOE Joint Genome Institute (JGI-PGF)"/>
            <person name="Walter F."/>
            <person name="Albersmeier A."/>
            <person name="Kalinowski J."/>
            <person name="Ruckert C."/>
        </authorList>
    </citation>
    <scope>NUCLEOTIDE SEQUENCE</scope>
    <source>
        <strain evidence="1">CGMCC 1.12785</strain>
    </source>
</reference>